<evidence type="ECO:0000313" key="2">
    <source>
        <dbReference type="Proteomes" id="UP000075260"/>
    </source>
</evidence>
<evidence type="ECO:0008006" key="3">
    <source>
        <dbReference type="Google" id="ProtNLM"/>
    </source>
</evidence>
<accession>A0A150QSH4</accession>
<reference evidence="1 2" key="1">
    <citation type="submission" date="2014-02" db="EMBL/GenBank/DDBJ databases">
        <title>The small core and large imbalanced accessory genome model reveals a collaborative survival strategy of Sorangium cellulosum strains in nature.</title>
        <authorList>
            <person name="Han K."/>
            <person name="Peng R."/>
            <person name="Blom J."/>
            <person name="Li Y.-Z."/>
        </authorList>
    </citation>
    <scope>NUCLEOTIDE SEQUENCE [LARGE SCALE GENOMIC DNA]</scope>
    <source>
        <strain evidence="1 2">So0008-312</strain>
    </source>
</reference>
<dbReference type="AlphaFoldDB" id="A0A150QSH4"/>
<comment type="caution">
    <text evidence="1">The sequence shown here is derived from an EMBL/GenBank/DDBJ whole genome shotgun (WGS) entry which is preliminary data.</text>
</comment>
<evidence type="ECO:0000313" key="1">
    <source>
        <dbReference type="EMBL" id="KYF70802.1"/>
    </source>
</evidence>
<name>A0A150QSH4_SORCE</name>
<sequence>MLGLRTVALLCPKRGCGEAILENTTASEADLRAEAAREHTCTRCGTLAKAIEMIECPSCLHPVRADVEAISPPWGAATGQSADEAEVSVPQIEITVDEEFSKLIPPLSPEELAQLERHLLAEGCHDPLLVWDDGQQRILMDGHNRYQICRRHRIRYTVRTIHLSDRDTARTWILEHQLGRRNLTPEALAYLRGKLYSSYKHQGARTDLPAGHSDQRLTTAGQLAAAHHVGEKTIRRDAQFAEQLDQLAEAVGPDIKHAVLARDAKISRTDVGRLLKLDSPIRNRIVARSREGEPAARLIKDALAAAGRRERPSPTASAVGAAADTGCSAIQPEALTGATVMQVDVQELPPTTALRPASPANNDALNVVEQSSLAKVIRALAEVAQALNQVTPGEIQADILLSIRERLEKVQLALQAHEAVHG</sequence>
<proteinExistence type="predicted"/>
<dbReference type="Proteomes" id="UP000075260">
    <property type="component" value="Unassembled WGS sequence"/>
</dbReference>
<dbReference type="SUPFAM" id="SSF110849">
    <property type="entry name" value="ParB/Sulfiredoxin"/>
    <property type="match status" value="1"/>
</dbReference>
<protein>
    <recommendedName>
        <fullName evidence="3">ParB/Sulfiredoxin domain-containing protein</fullName>
    </recommendedName>
</protein>
<dbReference type="EMBL" id="JEMA01000372">
    <property type="protein sequence ID" value="KYF70802.1"/>
    <property type="molecule type" value="Genomic_DNA"/>
</dbReference>
<organism evidence="1 2">
    <name type="scientific">Sorangium cellulosum</name>
    <name type="common">Polyangium cellulosum</name>
    <dbReference type="NCBI Taxonomy" id="56"/>
    <lineage>
        <taxon>Bacteria</taxon>
        <taxon>Pseudomonadati</taxon>
        <taxon>Myxococcota</taxon>
        <taxon>Polyangia</taxon>
        <taxon>Polyangiales</taxon>
        <taxon>Polyangiaceae</taxon>
        <taxon>Sorangium</taxon>
    </lineage>
</organism>
<gene>
    <name evidence="1" type="ORF">BE15_30290</name>
</gene>
<dbReference type="InterPro" id="IPR036086">
    <property type="entry name" value="ParB/Sulfiredoxin_sf"/>
</dbReference>